<sequence>MQATFAAVAERISVTSGVAVDRLRPETTLKELALDSFLLVEMAVDLQEEFDAIFTQEDLHRVSTVGDLVELLNTSGAADVRARAAADHG</sequence>
<comment type="caution">
    <text evidence="2">The sequence shown here is derived from an EMBL/GenBank/DDBJ whole genome shotgun (WGS) entry which is preliminary data.</text>
</comment>
<organism evidence="2 3">
    <name type="scientific">Catellatospora bangladeshensis</name>
    <dbReference type="NCBI Taxonomy" id="310355"/>
    <lineage>
        <taxon>Bacteria</taxon>
        <taxon>Bacillati</taxon>
        <taxon>Actinomycetota</taxon>
        <taxon>Actinomycetes</taxon>
        <taxon>Micromonosporales</taxon>
        <taxon>Micromonosporaceae</taxon>
        <taxon>Catellatospora</taxon>
    </lineage>
</organism>
<evidence type="ECO:0000259" key="1">
    <source>
        <dbReference type="PROSITE" id="PS50075"/>
    </source>
</evidence>
<dbReference type="Proteomes" id="UP000601223">
    <property type="component" value="Unassembled WGS sequence"/>
</dbReference>
<dbReference type="Gene3D" id="1.10.1200.10">
    <property type="entry name" value="ACP-like"/>
    <property type="match status" value="1"/>
</dbReference>
<reference evidence="2 3" key="1">
    <citation type="submission" date="2021-01" db="EMBL/GenBank/DDBJ databases">
        <title>Whole genome shotgun sequence of Catellatospora bangladeshensis NBRC 107357.</title>
        <authorList>
            <person name="Komaki H."/>
            <person name="Tamura T."/>
        </authorList>
    </citation>
    <scope>NUCLEOTIDE SEQUENCE [LARGE SCALE GENOMIC DNA]</scope>
    <source>
        <strain evidence="2 3">NBRC 107357</strain>
    </source>
</reference>
<dbReference type="InterPro" id="IPR009081">
    <property type="entry name" value="PP-bd_ACP"/>
</dbReference>
<proteinExistence type="predicted"/>
<dbReference type="EMBL" id="BONF01000009">
    <property type="protein sequence ID" value="GIF80189.1"/>
    <property type="molecule type" value="Genomic_DNA"/>
</dbReference>
<feature type="domain" description="Carrier" evidence="1">
    <location>
        <begin position="2"/>
        <end position="76"/>
    </location>
</feature>
<name>A0A8J3JCL0_9ACTN</name>
<dbReference type="RefSeq" id="WP_203743530.1">
    <property type="nucleotide sequence ID" value="NZ_BONF01000009.1"/>
</dbReference>
<protein>
    <recommendedName>
        <fullName evidence="1">Carrier domain-containing protein</fullName>
    </recommendedName>
</protein>
<dbReference type="SUPFAM" id="SSF47336">
    <property type="entry name" value="ACP-like"/>
    <property type="match status" value="1"/>
</dbReference>
<accession>A0A8J3JCL0</accession>
<dbReference type="Pfam" id="PF00550">
    <property type="entry name" value="PP-binding"/>
    <property type="match status" value="1"/>
</dbReference>
<dbReference type="InterPro" id="IPR036736">
    <property type="entry name" value="ACP-like_sf"/>
</dbReference>
<dbReference type="PROSITE" id="PS50075">
    <property type="entry name" value="CARRIER"/>
    <property type="match status" value="1"/>
</dbReference>
<evidence type="ECO:0000313" key="3">
    <source>
        <dbReference type="Proteomes" id="UP000601223"/>
    </source>
</evidence>
<keyword evidence="3" id="KW-1185">Reference proteome</keyword>
<evidence type="ECO:0000313" key="2">
    <source>
        <dbReference type="EMBL" id="GIF80189.1"/>
    </source>
</evidence>
<dbReference type="AlphaFoldDB" id="A0A8J3JCL0"/>
<gene>
    <name evidence="2" type="ORF">Cba03nite_15380</name>
</gene>